<dbReference type="Gene3D" id="3.30.450.200">
    <property type="match status" value="1"/>
</dbReference>
<keyword evidence="3" id="KW-1185">Reference proteome</keyword>
<dbReference type="InterPro" id="IPR043153">
    <property type="entry name" value="DENN_C"/>
</dbReference>
<evidence type="ECO:0000313" key="4">
    <source>
        <dbReference type="RefSeq" id="XP_020550428.1"/>
    </source>
</evidence>
<dbReference type="RefSeq" id="XP_020550428.1">
    <property type="nucleotide sequence ID" value="XM_020694769.1"/>
</dbReference>
<dbReference type="AlphaFoldDB" id="A0A8M8UU24"/>
<feature type="compositionally biased region" description="Basic and acidic residues" evidence="1">
    <location>
        <begin position="446"/>
        <end position="458"/>
    </location>
</feature>
<name>A0A8M8UU24_SESIN</name>
<dbReference type="GeneID" id="105163473"/>
<dbReference type="PROSITE" id="PS50211">
    <property type="entry name" value="DENN"/>
    <property type="match status" value="1"/>
</dbReference>
<protein>
    <submittedName>
        <fullName evidence="4">Uncharacterized protein LOC105163473</fullName>
    </submittedName>
</protein>
<sequence length="834" mass="93900">METKENGENQENWWSAPGSPIHVLQKVPKEAVKKTSESLQNSNSGIPVENTLKVVQPLRHRRIHSDIATSFHRRGSSTNNFHKWKSQMQKALQWGGSNFSEDSHSQCSSFDPEILANQKRQWYQLQSKSSDPYKFKEPTSLFEHFIIAGLRPDASPEVFDVVSARKKTWEEGMARSGMLDLDIRQFEQPPLPTLEPQVLFKYPSGEKLGLQLKDLAAFCFPGGVKAHIMERTQSSSELNKLLYGQEHLHRDDLSFIFSLKVADNATLYGVCLHVQEFVQKPPVSCRVSSPLSQKHSGYSRFVASATRCYCLLTRLPFFELHYEMLNSIIAQEHLNRITQFVNETALADYVPSQSMPKNHVNGTIDSPYGESDTDWMVSEIPVNGSVALTSAATGVMSDEEIPSSIWEPFSPVSATISDASDRSQMRELDKDGSTNMHAFDDYISENSEKRSNSLDQTKRIQNNGDTSDVGPCIIARNSSVETLRSFENSFRSARSMTSEEEDDDFFYNHDKDPSDEIGVEWSRENKADLLQIVCGYHSTSLPARGSKIIFQPLEHLQPIEYQRPPVCALGLCDEFLDLELKDPKEVSQVKLKLAAAEEALSLSIWSTATICRVLSLESVLALVTGILLEKQVVVLCPNLGVLSAVVLSLIPIIRPFEWQSLFLPILPGKMLDFLDAPVPYIVGVQHKLADHQMKTSNLVQVNVIKDKVKTCNLPQLPQRRELISELRPIHAALSCKGSNSQRYPVYKCNEAQAEAASQFLIVMRQYLESLCSDLRSHTITSVQSNNDRVSILLKDSFIDSFPAEDQPFVKLLVETQLFTVLSDSRLSSYENEHY</sequence>
<dbReference type="InterPro" id="IPR037516">
    <property type="entry name" value="Tripartite_DENN"/>
</dbReference>
<feature type="region of interest" description="Disordered" evidence="1">
    <location>
        <begin position="1"/>
        <end position="20"/>
    </location>
</feature>
<organism evidence="3 4">
    <name type="scientific">Sesamum indicum</name>
    <name type="common">Oriental sesame</name>
    <name type="synonym">Sesamum orientale</name>
    <dbReference type="NCBI Taxonomy" id="4182"/>
    <lineage>
        <taxon>Eukaryota</taxon>
        <taxon>Viridiplantae</taxon>
        <taxon>Streptophyta</taxon>
        <taxon>Embryophyta</taxon>
        <taxon>Tracheophyta</taxon>
        <taxon>Spermatophyta</taxon>
        <taxon>Magnoliopsida</taxon>
        <taxon>eudicotyledons</taxon>
        <taxon>Gunneridae</taxon>
        <taxon>Pentapetalae</taxon>
        <taxon>asterids</taxon>
        <taxon>lamiids</taxon>
        <taxon>Lamiales</taxon>
        <taxon>Pedaliaceae</taxon>
        <taxon>Sesamum</taxon>
    </lineage>
</organism>
<dbReference type="PANTHER" id="PTHR15288:SF0">
    <property type="entry name" value="UDENN DOMAIN-CONTAINING PROTEIN"/>
    <property type="match status" value="1"/>
</dbReference>
<dbReference type="OrthoDB" id="6019893at2759"/>
<dbReference type="PANTHER" id="PTHR15288">
    <property type="entry name" value="DENN DOMAIN-CONTAINING PROTEIN 2"/>
    <property type="match status" value="1"/>
</dbReference>
<evidence type="ECO:0000259" key="2">
    <source>
        <dbReference type="PROSITE" id="PS50211"/>
    </source>
</evidence>
<reference evidence="4" key="1">
    <citation type="submission" date="2025-08" db="UniProtKB">
        <authorList>
            <consortium name="RefSeq"/>
        </authorList>
    </citation>
    <scope>IDENTIFICATION</scope>
</reference>
<dbReference type="KEGG" id="sind:105163473"/>
<dbReference type="Proteomes" id="UP000504604">
    <property type="component" value="Linkage group LG6"/>
</dbReference>
<evidence type="ECO:0000256" key="1">
    <source>
        <dbReference type="SAM" id="MobiDB-lite"/>
    </source>
</evidence>
<dbReference type="Pfam" id="PF03456">
    <property type="entry name" value="uDENN"/>
    <property type="match status" value="1"/>
</dbReference>
<gene>
    <name evidence="4" type="primary">LOC105163473</name>
</gene>
<dbReference type="InterPro" id="IPR051942">
    <property type="entry name" value="DENN_domain_containing_2"/>
</dbReference>
<dbReference type="Gene3D" id="3.40.50.11500">
    <property type="match status" value="1"/>
</dbReference>
<evidence type="ECO:0000313" key="3">
    <source>
        <dbReference type="Proteomes" id="UP000504604"/>
    </source>
</evidence>
<dbReference type="InterPro" id="IPR001194">
    <property type="entry name" value="cDENN_dom"/>
</dbReference>
<feature type="domain" description="UDENN" evidence="2">
    <location>
        <begin position="179"/>
        <end position="832"/>
    </location>
</feature>
<feature type="region of interest" description="Disordered" evidence="1">
    <location>
        <begin position="445"/>
        <end position="472"/>
    </location>
</feature>
<proteinExistence type="predicted"/>
<dbReference type="InterPro" id="IPR005113">
    <property type="entry name" value="uDENN_dom"/>
</dbReference>
<dbReference type="Pfam" id="PF02141">
    <property type="entry name" value="DENN"/>
    <property type="match status" value="1"/>
</dbReference>
<dbReference type="SMART" id="SM00799">
    <property type="entry name" value="DENN"/>
    <property type="match status" value="1"/>
</dbReference>
<accession>A0A8M8UU24</accession>